<feature type="non-terminal residue" evidence="1">
    <location>
        <position position="68"/>
    </location>
</feature>
<evidence type="ECO:0000313" key="2">
    <source>
        <dbReference type="Proteomes" id="UP000676336"/>
    </source>
</evidence>
<protein>
    <submittedName>
        <fullName evidence="1">Uncharacterized protein</fullName>
    </submittedName>
</protein>
<dbReference type="AlphaFoldDB" id="A0A8S2XRF0"/>
<comment type="caution">
    <text evidence="1">The sequence shown here is derived from an EMBL/GenBank/DDBJ whole genome shotgun (WGS) entry which is preliminary data.</text>
</comment>
<dbReference type="EMBL" id="CAJOBI010084869">
    <property type="protein sequence ID" value="CAF4514319.1"/>
    <property type="molecule type" value="Genomic_DNA"/>
</dbReference>
<accession>A0A8S2XRF0</accession>
<proteinExistence type="predicted"/>
<name>A0A8S2XRF0_9BILA</name>
<evidence type="ECO:0000313" key="1">
    <source>
        <dbReference type="EMBL" id="CAF4514319.1"/>
    </source>
</evidence>
<dbReference type="Proteomes" id="UP000676336">
    <property type="component" value="Unassembled WGS sequence"/>
</dbReference>
<gene>
    <name evidence="1" type="ORF">SMN809_LOCUS35517</name>
</gene>
<organism evidence="1 2">
    <name type="scientific">Rotaria magnacalcarata</name>
    <dbReference type="NCBI Taxonomy" id="392030"/>
    <lineage>
        <taxon>Eukaryota</taxon>
        <taxon>Metazoa</taxon>
        <taxon>Spiralia</taxon>
        <taxon>Gnathifera</taxon>
        <taxon>Rotifera</taxon>
        <taxon>Eurotatoria</taxon>
        <taxon>Bdelloidea</taxon>
        <taxon>Philodinida</taxon>
        <taxon>Philodinidae</taxon>
        <taxon>Rotaria</taxon>
    </lineage>
</organism>
<reference evidence="1" key="1">
    <citation type="submission" date="2021-02" db="EMBL/GenBank/DDBJ databases">
        <authorList>
            <person name="Nowell W R."/>
        </authorList>
    </citation>
    <scope>NUCLEOTIDE SEQUENCE</scope>
</reference>
<sequence length="68" mass="6996">MSSSTPTGLFTSMDITSMATELGQSSLPAKIYETSESLLTTASSITISGELSTGESYATPSDLHTATT</sequence>